<dbReference type="PANTHER" id="PTHR10366">
    <property type="entry name" value="NAD DEPENDENT EPIMERASE/DEHYDRATASE"/>
    <property type="match status" value="1"/>
</dbReference>
<dbReference type="GO" id="GO:0008168">
    <property type="term" value="F:methyltransferase activity"/>
    <property type="evidence" value="ECO:0007669"/>
    <property type="project" value="InterPro"/>
</dbReference>
<dbReference type="InterPro" id="IPR050425">
    <property type="entry name" value="NAD(P)_dehydrat-like"/>
</dbReference>
<dbReference type="InterPro" id="IPR002052">
    <property type="entry name" value="DNA_methylase_N6_adenine_CS"/>
</dbReference>
<proteinExistence type="inferred from homology"/>
<organism evidence="4 5">
    <name type="scientific">Phanerochaete sordida</name>
    <dbReference type="NCBI Taxonomy" id="48140"/>
    <lineage>
        <taxon>Eukaryota</taxon>
        <taxon>Fungi</taxon>
        <taxon>Dikarya</taxon>
        <taxon>Basidiomycota</taxon>
        <taxon>Agaricomycotina</taxon>
        <taxon>Agaricomycetes</taxon>
        <taxon>Polyporales</taxon>
        <taxon>Phanerochaetaceae</taxon>
        <taxon>Phanerochaete</taxon>
    </lineage>
</organism>
<evidence type="ECO:0000256" key="2">
    <source>
        <dbReference type="ARBA" id="ARBA00023445"/>
    </source>
</evidence>
<dbReference type="Gene3D" id="3.40.50.720">
    <property type="entry name" value="NAD(P)-binding Rossmann-like Domain"/>
    <property type="match status" value="1"/>
</dbReference>
<dbReference type="SUPFAM" id="SSF51735">
    <property type="entry name" value="NAD(P)-binding Rossmann-fold domains"/>
    <property type="match status" value="1"/>
</dbReference>
<dbReference type="InterPro" id="IPR001509">
    <property type="entry name" value="Epimerase_deHydtase"/>
</dbReference>
<evidence type="ECO:0000313" key="4">
    <source>
        <dbReference type="EMBL" id="GJE96806.1"/>
    </source>
</evidence>
<protein>
    <submittedName>
        <fullName evidence="4">Aldehyde reductase</fullName>
    </submittedName>
</protein>
<dbReference type="InterPro" id="IPR036291">
    <property type="entry name" value="NAD(P)-bd_dom_sf"/>
</dbReference>
<accession>A0A9P3LIR6</accession>
<dbReference type="CDD" id="cd05227">
    <property type="entry name" value="AR_SDR_e"/>
    <property type="match status" value="1"/>
</dbReference>
<reference evidence="4 5" key="1">
    <citation type="submission" date="2021-08" db="EMBL/GenBank/DDBJ databases">
        <title>Draft Genome Sequence of Phanerochaete sordida strain YK-624.</title>
        <authorList>
            <person name="Mori T."/>
            <person name="Dohra H."/>
            <person name="Suzuki T."/>
            <person name="Kawagishi H."/>
            <person name="Hirai H."/>
        </authorList>
    </citation>
    <scope>NUCLEOTIDE SEQUENCE [LARGE SCALE GENOMIC DNA]</scope>
    <source>
        <strain evidence="4 5">YK-624</strain>
    </source>
</reference>
<dbReference type="Pfam" id="PF01370">
    <property type="entry name" value="Epimerase"/>
    <property type="match status" value="1"/>
</dbReference>
<evidence type="ECO:0000313" key="5">
    <source>
        <dbReference type="Proteomes" id="UP000703269"/>
    </source>
</evidence>
<name>A0A9P3LIR6_9APHY</name>
<dbReference type="AlphaFoldDB" id="A0A9P3LIR6"/>
<dbReference type="GO" id="GO:0032259">
    <property type="term" value="P:methylation"/>
    <property type="evidence" value="ECO:0007669"/>
    <property type="project" value="InterPro"/>
</dbReference>
<feature type="domain" description="NAD-dependent epimerase/dehydratase" evidence="3">
    <location>
        <begin position="9"/>
        <end position="270"/>
    </location>
</feature>
<dbReference type="PANTHER" id="PTHR10366:SF564">
    <property type="entry name" value="STEROL-4-ALPHA-CARBOXYLATE 3-DEHYDROGENASE, DECARBOXYLATING"/>
    <property type="match status" value="1"/>
</dbReference>
<gene>
    <name evidence="4" type="ORF">PsYK624_130120</name>
</gene>
<keyword evidence="1" id="KW-0560">Oxidoreductase</keyword>
<sequence length="346" mass="37847">MPAVTKGKVLVSGCNGYLAVWVVKQLLEDGYAVRGTVRRDSAIPYLKNLFQSYGDRFEAVIVPDITKEGAFDEAVKGVDAIEHTASPFHLRADDPQEIIGPAVAGTLGVLRSALALANDTVRRVVITSSCSAVLTEPSDRGVARTFSEADWNEFAVDDVAAHGRDAPAVQKYHASKTLAERAAWEFMQEHKGDAKFDVVALNPPYVYGPWLNDVDKPEQLGTSMAMFYDVVVKGNRSPGVLASEGQSWVDVRDVAVAHSRALSREEAGGERIIISSGPWVWDDFSNAAHKTDPRIPAGSSSVDPNKVLYYMLFDNSKSRRLLGLEYRDIEDCTRECVAQVKASGWL</sequence>
<dbReference type="OrthoDB" id="2735536at2759"/>
<keyword evidence="5" id="KW-1185">Reference proteome</keyword>
<comment type="caution">
    <text evidence="4">The sequence shown here is derived from an EMBL/GenBank/DDBJ whole genome shotgun (WGS) entry which is preliminary data.</text>
</comment>
<comment type="similarity">
    <text evidence="2">Belongs to the NAD(P)-dependent epimerase/dehydratase family. Dihydroflavonol-4-reductase subfamily.</text>
</comment>
<dbReference type="Proteomes" id="UP000703269">
    <property type="component" value="Unassembled WGS sequence"/>
</dbReference>
<dbReference type="GO" id="GO:0003676">
    <property type="term" value="F:nucleic acid binding"/>
    <property type="evidence" value="ECO:0007669"/>
    <property type="project" value="InterPro"/>
</dbReference>
<dbReference type="GO" id="GO:0016616">
    <property type="term" value="F:oxidoreductase activity, acting on the CH-OH group of donors, NAD or NADP as acceptor"/>
    <property type="evidence" value="ECO:0007669"/>
    <property type="project" value="TreeGrafter"/>
</dbReference>
<dbReference type="PROSITE" id="PS00092">
    <property type="entry name" value="N6_MTASE"/>
    <property type="match status" value="1"/>
</dbReference>
<evidence type="ECO:0000256" key="1">
    <source>
        <dbReference type="ARBA" id="ARBA00023002"/>
    </source>
</evidence>
<dbReference type="EMBL" id="BPQB01000064">
    <property type="protein sequence ID" value="GJE96806.1"/>
    <property type="molecule type" value="Genomic_DNA"/>
</dbReference>
<evidence type="ECO:0000259" key="3">
    <source>
        <dbReference type="Pfam" id="PF01370"/>
    </source>
</evidence>